<dbReference type="InterPro" id="IPR020449">
    <property type="entry name" value="Tscrpt_reg_AraC-type_HTH"/>
</dbReference>
<evidence type="ECO:0000259" key="4">
    <source>
        <dbReference type="PROSITE" id="PS01124"/>
    </source>
</evidence>
<organism evidence="5 6">
    <name type="scientific">Cohnella silvisoli</name>
    <dbReference type="NCBI Taxonomy" id="2873699"/>
    <lineage>
        <taxon>Bacteria</taxon>
        <taxon>Bacillati</taxon>
        <taxon>Bacillota</taxon>
        <taxon>Bacilli</taxon>
        <taxon>Bacillales</taxon>
        <taxon>Paenibacillaceae</taxon>
        <taxon>Cohnella</taxon>
    </lineage>
</organism>
<keyword evidence="2" id="KW-0238">DNA-binding</keyword>
<protein>
    <submittedName>
        <fullName evidence="5">AraC family transcriptional regulator</fullName>
    </submittedName>
</protein>
<dbReference type="RefSeq" id="WP_232190179.1">
    <property type="nucleotide sequence ID" value="NZ_JAIOAP010000028.1"/>
</dbReference>
<keyword evidence="6" id="KW-1185">Reference proteome</keyword>
<dbReference type="Proteomes" id="UP001493487">
    <property type="component" value="Unassembled WGS sequence"/>
</dbReference>
<sequence>MASRFKQSFDAAEQAVMQRMVKGINRVIMIDDSAMEPQSFNAISLKKEQALVRYFEQCDETAALQFIEQLFAPFKSAAVIDVSQLMKLHFQLIMLMFKIMNHLGVNPVETLGDEFKLYSQVNSYSNIDSVISWFALKMGVCFELIRSKQENGHTNLFEKAKEYIQRNFNKEITLEGLADHVHLSPPYLSKLFKEEVGENFFAYLLNYRMNIARGLLKEGIYKAHQVAEMVGFQNEKYFFKVFKREIGLTPSAYKNL</sequence>
<evidence type="ECO:0000313" key="6">
    <source>
        <dbReference type="Proteomes" id="UP001493487"/>
    </source>
</evidence>
<evidence type="ECO:0000256" key="3">
    <source>
        <dbReference type="ARBA" id="ARBA00023163"/>
    </source>
</evidence>
<gene>
    <name evidence="5" type="ORF">QJS35_32405</name>
</gene>
<dbReference type="PANTHER" id="PTHR43280">
    <property type="entry name" value="ARAC-FAMILY TRANSCRIPTIONAL REGULATOR"/>
    <property type="match status" value="1"/>
</dbReference>
<dbReference type="PANTHER" id="PTHR43280:SF10">
    <property type="entry name" value="REGULATORY PROTEIN POCR"/>
    <property type="match status" value="1"/>
</dbReference>
<dbReference type="InterPro" id="IPR018060">
    <property type="entry name" value="HTH_AraC"/>
</dbReference>
<reference evidence="5 6" key="1">
    <citation type="journal article" date="2023" name="Genome Announc.">
        <title>Pan-Genome Analyses of the Genus Cohnella and Proposal of the Novel Species Cohnella silvisoli sp. nov., Isolated from Forest Soil.</title>
        <authorList>
            <person name="Wang C."/>
            <person name="Mao L."/>
            <person name="Bao G."/>
            <person name="Zhu H."/>
        </authorList>
    </citation>
    <scope>NUCLEOTIDE SEQUENCE [LARGE SCALE GENOMIC DNA]</scope>
    <source>
        <strain evidence="5 6">NL03-T5-1</strain>
    </source>
</reference>
<keyword evidence="3" id="KW-0804">Transcription</keyword>
<evidence type="ECO:0000256" key="1">
    <source>
        <dbReference type="ARBA" id="ARBA00023015"/>
    </source>
</evidence>
<dbReference type="SUPFAM" id="SSF46689">
    <property type="entry name" value="Homeodomain-like"/>
    <property type="match status" value="2"/>
</dbReference>
<dbReference type="InterPro" id="IPR009057">
    <property type="entry name" value="Homeodomain-like_sf"/>
</dbReference>
<evidence type="ECO:0000256" key="2">
    <source>
        <dbReference type="ARBA" id="ARBA00023125"/>
    </source>
</evidence>
<dbReference type="PRINTS" id="PR00032">
    <property type="entry name" value="HTHARAC"/>
</dbReference>
<name>A0ABV1L4D4_9BACL</name>
<dbReference type="Gene3D" id="1.10.10.60">
    <property type="entry name" value="Homeodomain-like"/>
    <property type="match status" value="2"/>
</dbReference>
<dbReference type="EMBL" id="JASKHM010000029">
    <property type="protein sequence ID" value="MEQ4487090.1"/>
    <property type="molecule type" value="Genomic_DNA"/>
</dbReference>
<dbReference type="SMART" id="SM00342">
    <property type="entry name" value="HTH_ARAC"/>
    <property type="match status" value="1"/>
</dbReference>
<comment type="caution">
    <text evidence="5">The sequence shown here is derived from an EMBL/GenBank/DDBJ whole genome shotgun (WGS) entry which is preliminary data.</text>
</comment>
<proteinExistence type="predicted"/>
<keyword evidence="1" id="KW-0805">Transcription regulation</keyword>
<accession>A0ABV1L4D4</accession>
<feature type="domain" description="HTH araC/xylS-type" evidence="4">
    <location>
        <begin position="158"/>
        <end position="256"/>
    </location>
</feature>
<dbReference type="Pfam" id="PF12833">
    <property type="entry name" value="HTH_18"/>
    <property type="match status" value="1"/>
</dbReference>
<dbReference type="PROSITE" id="PS01124">
    <property type="entry name" value="HTH_ARAC_FAMILY_2"/>
    <property type="match status" value="1"/>
</dbReference>
<evidence type="ECO:0000313" key="5">
    <source>
        <dbReference type="EMBL" id="MEQ4487090.1"/>
    </source>
</evidence>